<dbReference type="EMBL" id="FMTP01000010">
    <property type="protein sequence ID" value="SCW95369.1"/>
    <property type="molecule type" value="Genomic_DNA"/>
</dbReference>
<evidence type="ECO:0000313" key="2">
    <source>
        <dbReference type="Proteomes" id="UP000198889"/>
    </source>
</evidence>
<dbReference type="STRING" id="177413.SAMN05660859_0011"/>
<keyword evidence="2" id="KW-1185">Reference proteome</keyword>
<reference evidence="2" key="1">
    <citation type="submission" date="2016-10" db="EMBL/GenBank/DDBJ databases">
        <authorList>
            <person name="Varghese N."/>
            <person name="Submissions S."/>
        </authorList>
    </citation>
    <scope>NUCLEOTIDE SEQUENCE [LARGE SCALE GENOMIC DNA]</scope>
    <source>
        <strain evidence="2">CGMCC 1.1761</strain>
    </source>
</reference>
<gene>
    <name evidence="1" type="ORF">SAMN05660859_0011</name>
</gene>
<name>A0A1G4URB5_9HYPH</name>
<dbReference type="AlphaFoldDB" id="A0A1G4URB5"/>
<dbReference type="Proteomes" id="UP000198889">
    <property type="component" value="Unassembled WGS sequence"/>
</dbReference>
<proteinExistence type="predicted"/>
<dbReference type="RefSeq" id="WP_091443994.1">
    <property type="nucleotide sequence ID" value="NZ_FMTP01000010.1"/>
</dbReference>
<organism evidence="1 2">
    <name type="scientific">Ancylobacter rudongensis</name>
    <dbReference type="NCBI Taxonomy" id="177413"/>
    <lineage>
        <taxon>Bacteria</taxon>
        <taxon>Pseudomonadati</taxon>
        <taxon>Pseudomonadota</taxon>
        <taxon>Alphaproteobacteria</taxon>
        <taxon>Hyphomicrobiales</taxon>
        <taxon>Xanthobacteraceae</taxon>
        <taxon>Ancylobacter</taxon>
    </lineage>
</organism>
<accession>A0A1G4URB5</accession>
<protein>
    <submittedName>
        <fullName evidence="1">Uncharacterized protein</fullName>
    </submittedName>
</protein>
<evidence type="ECO:0000313" key="1">
    <source>
        <dbReference type="EMBL" id="SCW95369.1"/>
    </source>
</evidence>
<sequence length="199" mass="22073">MTKMIFNAHKPVVTHLGALPAIGDDWPVDDWKYADVEFVYPRTTDLVRTVIDRAPITGKFKRVLIDVKVQDLTPEFCSCIPGWHLDGAFPKPGALPDHHHLFVMNGPLTEFIDEPVACEVSYPVDMPAILRQIPRNVRIGTCAPNAITTFTSYDFHRGVTASAPTRRLLVRLTETNTVFARNTPKAPSQGARTLIGEAA</sequence>